<accession>A0A2I6S3H9</accession>
<dbReference type="InterPro" id="IPR005119">
    <property type="entry name" value="LysR_subst-bd"/>
</dbReference>
<evidence type="ECO:0000256" key="2">
    <source>
        <dbReference type="ARBA" id="ARBA00023015"/>
    </source>
</evidence>
<dbReference type="Pfam" id="PF00126">
    <property type="entry name" value="HTH_1"/>
    <property type="match status" value="1"/>
</dbReference>
<dbReference type="Gene3D" id="3.40.190.10">
    <property type="entry name" value="Periplasmic binding protein-like II"/>
    <property type="match status" value="2"/>
</dbReference>
<dbReference type="SUPFAM" id="SSF53850">
    <property type="entry name" value="Periplasmic binding protein-like II"/>
    <property type="match status" value="1"/>
</dbReference>
<dbReference type="GO" id="GO:0000976">
    <property type="term" value="F:transcription cis-regulatory region binding"/>
    <property type="evidence" value="ECO:0007669"/>
    <property type="project" value="TreeGrafter"/>
</dbReference>
<dbReference type="InterPro" id="IPR000847">
    <property type="entry name" value="LysR_HTH_N"/>
</dbReference>
<evidence type="ECO:0000313" key="6">
    <source>
        <dbReference type="EMBL" id="AUN93813.1"/>
    </source>
</evidence>
<dbReference type="Proteomes" id="UP000242205">
    <property type="component" value="Chromosome"/>
</dbReference>
<dbReference type="PRINTS" id="PR00039">
    <property type="entry name" value="HTHLYSR"/>
</dbReference>
<sequence length="314" mass="35127">MNLQQLRYVFEVARRGLNVSEAAEALFTSQPGVSKQIRQLEAELGTDIFVRHGKRLVEVTEPGRHILAIAERMLRDVDNLRQVGDEFSNESEGALSVATTHTQARYALPTVIRAFLERYPRVKLSLHQGSPRQVSQMVLDGEADVAIATELIPDEPELVTLPCHQWNRCIVAVPRHPILQEKPLTLEAIARHPLITYDDAFTGRSKVNKAFLGRGLKPNVVLTALDSDVIKTYVAMDLGVGILARMAFDAAEDKRLGMVDASHLFESSTTRLGLRRNAFLRGYVYAFIELFAPHLTRRMVDAALTGRGEDDYEL</sequence>
<dbReference type="PROSITE" id="PS50931">
    <property type="entry name" value="HTH_LYSR"/>
    <property type="match status" value="1"/>
</dbReference>
<dbReference type="InterPro" id="IPR037423">
    <property type="entry name" value="CysB_PBP2"/>
</dbReference>
<proteinExistence type="inferred from homology"/>
<evidence type="ECO:0000256" key="4">
    <source>
        <dbReference type="ARBA" id="ARBA00023163"/>
    </source>
</evidence>
<keyword evidence="7" id="KW-1185">Reference proteome</keyword>
<evidence type="ECO:0000259" key="5">
    <source>
        <dbReference type="PROSITE" id="PS50931"/>
    </source>
</evidence>
<dbReference type="KEGG" id="atw:C0099_01990"/>
<dbReference type="EMBL" id="CP025682">
    <property type="protein sequence ID" value="AUN93813.1"/>
    <property type="molecule type" value="Genomic_DNA"/>
</dbReference>
<keyword evidence="3" id="KW-0238">DNA-binding</keyword>
<dbReference type="AlphaFoldDB" id="A0A2I6S3H9"/>
<dbReference type="NCBIfam" id="NF009327">
    <property type="entry name" value="PRK12684.1"/>
    <property type="match status" value="1"/>
</dbReference>
<protein>
    <submittedName>
        <fullName evidence="6">Transcriptional regulator CysB</fullName>
    </submittedName>
</protein>
<keyword evidence="2" id="KW-0805">Transcription regulation</keyword>
<evidence type="ECO:0000313" key="7">
    <source>
        <dbReference type="Proteomes" id="UP000242205"/>
    </source>
</evidence>
<dbReference type="PANTHER" id="PTHR30126">
    <property type="entry name" value="HTH-TYPE TRANSCRIPTIONAL REGULATOR"/>
    <property type="match status" value="1"/>
</dbReference>
<dbReference type="OrthoDB" id="5297026at2"/>
<dbReference type="GO" id="GO:0003700">
    <property type="term" value="F:DNA-binding transcription factor activity"/>
    <property type="evidence" value="ECO:0007669"/>
    <property type="project" value="InterPro"/>
</dbReference>
<gene>
    <name evidence="6" type="primary">cysB</name>
    <name evidence="6" type="ORF">C0099_01990</name>
</gene>
<keyword evidence="4" id="KW-0804">Transcription</keyword>
<dbReference type="RefSeq" id="WP_102245887.1">
    <property type="nucleotide sequence ID" value="NZ_CP025682.1"/>
</dbReference>
<dbReference type="Pfam" id="PF03466">
    <property type="entry name" value="LysR_substrate"/>
    <property type="match status" value="1"/>
</dbReference>
<organism evidence="6 7">
    <name type="scientific">Pseudazoarcus pumilus</name>
    <dbReference type="NCBI Taxonomy" id="2067960"/>
    <lineage>
        <taxon>Bacteria</taxon>
        <taxon>Pseudomonadati</taxon>
        <taxon>Pseudomonadota</taxon>
        <taxon>Betaproteobacteria</taxon>
        <taxon>Rhodocyclales</taxon>
        <taxon>Zoogloeaceae</taxon>
        <taxon>Pseudazoarcus</taxon>
    </lineage>
</organism>
<evidence type="ECO:0000256" key="1">
    <source>
        <dbReference type="ARBA" id="ARBA00009437"/>
    </source>
</evidence>
<reference evidence="6 7" key="1">
    <citation type="submission" date="2018-01" db="EMBL/GenBank/DDBJ databases">
        <authorList>
            <person name="Fu G.-Y."/>
        </authorList>
    </citation>
    <scope>NUCLEOTIDE SEQUENCE [LARGE SCALE GENOMIC DNA]</scope>
    <source>
        <strain evidence="6 7">SY39</strain>
    </source>
</reference>
<dbReference type="CDD" id="cd08413">
    <property type="entry name" value="PBP2_CysB_like"/>
    <property type="match status" value="1"/>
</dbReference>
<name>A0A2I6S3H9_9RHOO</name>
<dbReference type="GO" id="GO:0019344">
    <property type="term" value="P:cysteine biosynthetic process"/>
    <property type="evidence" value="ECO:0007669"/>
    <property type="project" value="TreeGrafter"/>
</dbReference>
<dbReference type="SUPFAM" id="SSF46785">
    <property type="entry name" value="Winged helix' DNA-binding domain"/>
    <property type="match status" value="1"/>
</dbReference>
<dbReference type="PANTHER" id="PTHR30126:SF6">
    <property type="entry name" value="HTH-TYPE TRANSCRIPTIONAL REGULATOR CYSB-RELATED"/>
    <property type="match status" value="1"/>
</dbReference>
<evidence type="ECO:0000256" key="3">
    <source>
        <dbReference type="ARBA" id="ARBA00023125"/>
    </source>
</evidence>
<dbReference type="InterPro" id="IPR036390">
    <property type="entry name" value="WH_DNA-bd_sf"/>
</dbReference>
<dbReference type="InterPro" id="IPR036388">
    <property type="entry name" value="WH-like_DNA-bd_sf"/>
</dbReference>
<comment type="similarity">
    <text evidence="1">Belongs to the LysR transcriptional regulatory family.</text>
</comment>
<dbReference type="Gene3D" id="1.10.10.10">
    <property type="entry name" value="Winged helix-like DNA-binding domain superfamily/Winged helix DNA-binding domain"/>
    <property type="match status" value="1"/>
</dbReference>
<feature type="domain" description="HTH lysR-type" evidence="5">
    <location>
        <begin position="1"/>
        <end position="59"/>
    </location>
</feature>